<protein>
    <submittedName>
        <fullName evidence="1">Uncharacterized protein</fullName>
    </submittedName>
</protein>
<comment type="caution">
    <text evidence="1">The sequence shown here is derived from an EMBL/GenBank/DDBJ whole genome shotgun (WGS) entry which is preliminary data.</text>
</comment>
<reference evidence="2" key="1">
    <citation type="submission" date="2013-09" db="EMBL/GenBank/DDBJ databases">
        <title>Corchorus olitorius genome sequencing.</title>
        <authorList>
            <person name="Alam M."/>
            <person name="Haque M.S."/>
            <person name="Islam M.S."/>
            <person name="Emdad E.M."/>
            <person name="Islam M.M."/>
            <person name="Ahmed B."/>
            <person name="Halim A."/>
            <person name="Hossen Q.M.M."/>
            <person name="Hossain M.Z."/>
            <person name="Ahmed R."/>
            <person name="Khan M.M."/>
            <person name="Islam R."/>
            <person name="Rashid M.M."/>
            <person name="Khan S.A."/>
            <person name="Rahman M.S."/>
            <person name="Alam M."/>
            <person name="Yahiya A.S."/>
            <person name="Khan M.S."/>
            <person name="Azam M.S."/>
            <person name="Haque T."/>
            <person name="Lashkar M.Z.H."/>
            <person name="Akhand A.I."/>
            <person name="Morshed G."/>
            <person name="Roy S."/>
            <person name="Uddin K.S."/>
            <person name="Rabeya T."/>
            <person name="Hossain A.S."/>
            <person name="Chowdhury A."/>
            <person name="Snigdha A.R."/>
            <person name="Mortoza M.S."/>
            <person name="Matin S.A."/>
            <person name="Hoque S.M.E."/>
            <person name="Islam M.K."/>
            <person name="Roy D.K."/>
            <person name="Haider R."/>
            <person name="Moosa M.M."/>
            <person name="Elias S.M."/>
            <person name="Hasan A.M."/>
            <person name="Jahan S."/>
            <person name="Shafiuddin M."/>
            <person name="Mahmood N."/>
            <person name="Shommy N.S."/>
        </authorList>
    </citation>
    <scope>NUCLEOTIDE SEQUENCE [LARGE SCALE GENOMIC DNA]</scope>
    <source>
        <strain evidence="2">cv. O-4</strain>
    </source>
</reference>
<name>A0A1R3IWA2_9ROSI</name>
<evidence type="ECO:0000313" key="2">
    <source>
        <dbReference type="Proteomes" id="UP000187203"/>
    </source>
</evidence>
<dbReference type="EMBL" id="AWUE01017509">
    <property type="protein sequence ID" value="OMO86810.1"/>
    <property type="molecule type" value="Genomic_DNA"/>
</dbReference>
<gene>
    <name evidence="1" type="ORF">COLO4_20912</name>
</gene>
<proteinExistence type="predicted"/>
<organism evidence="1 2">
    <name type="scientific">Corchorus olitorius</name>
    <dbReference type="NCBI Taxonomy" id="93759"/>
    <lineage>
        <taxon>Eukaryota</taxon>
        <taxon>Viridiplantae</taxon>
        <taxon>Streptophyta</taxon>
        <taxon>Embryophyta</taxon>
        <taxon>Tracheophyta</taxon>
        <taxon>Spermatophyta</taxon>
        <taxon>Magnoliopsida</taxon>
        <taxon>eudicotyledons</taxon>
        <taxon>Gunneridae</taxon>
        <taxon>Pentapetalae</taxon>
        <taxon>rosids</taxon>
        <taxon>malvids</taxon>
        <taxon>Malvales</taxon>
        <taxon>Malvaceae</taxon>
        <taxon>Grewioideae</taxon>
        <taxon>Apeibeae</taxon>
        <taxon>Corchorus</taxon>
    </lineage>
</organism>
<accession>A0A1R3IWA2</accession>
<sequence>MSDVEKIQDLDDHKVYQYPPLHDQHYGLVGLMHISSTLTAMIITTTS</sequence>
<evidence type="ECO:0000313" key="1">
    <source>
        <dbReference type="EMBL" id="OMO86810.1"/>
    </source>
</evidence>
<keyword evidence="2" id="KW-1185">Reference proteome</keyword>
<dbReference type="Proteomes" id="UP000187203">
    <property type="component" value="Unassembled WGS sequence"/>
</dbReference>
<dbReference type="AlphaFoldDB" id="A0A1R3IWA2"/>